<evidence type="ECO:0000313" key="2">
    <source>
        <dbReference type="Proteomes" id="UP000243579"/>
    </source>
</evidence>
<accession>A0A1V9ZRL0</accession>
<dbReference type="OrthoDB" id="59655at2759"/>
<sequence length="153" mass="16649">MVVYYTRRYSSLLDKCGWRRAFVALEVHPDVGLLVCLNTNAHYPLDAIAKVQWHANLKVSIAVPDDHSLIVKFESPDALRSFLLHLDVAAETDAGGHVVPGVYVNPAVGALKAHDALATTVLSSMRLLKARGFSRKERSGSSASRTSAPWVVA</sequence>
<protein>
    <recommendedName>
        <fullName evidence="3">PH domain-containing protein</fullName>
    </recommendedName>
</protein>
<gene>
    <name evidence="1" type="ORF">ACHHYP_02882</name>
</gene>
<proteinExistence type="predicted"/>
<dbReference type="Proteomes" id="UP000243579">
    <property type="component" value="Unassembled WGS sequence"/>
</dbReference>
<organism evidence="1 2">
    <name type="scientific">Achlya hypogyna</name>
    <name type="common">Oomycete</name>
    <name type="synonym">Protoachlya hypogyna</name>
    <dbReference type="NCBI Taxonomy" id="1202772"/>
    <lineage>
        <taxon>Eukaryota</taxon>
        <taxon>Sar</taxon>
        <taxon>Stramenopiles</taxon>
        <taxon>Oomycota</taxon>
        <taxon>Saprolegniomycetes</taxon>
        <taxon>Saprolegniales</taxon>
        <taxon>Achlyaceae</taxon>
        <taxon>Achlya</taxon>
    </lineage>
</organism>
<reference evidence="1 2" key="1">
    <citation type="journal article" date="2014" name="Genome Biol. Evol.">
        <title>The secreted proteins of Achlya hypogyna and Thraustotheca clavata identify the ancestral oomycete secretome and reveal gene acquisitions by horizontal gene transfer.</title>
        <authorList>
            <person name="Misner I."/>
            <person name="Blouin N."/>
            <person name="Leonard G."/>
            <person name="Richards T.A."/>
            <person name="Lane C.E."/>
        </authorList>
    </citation>
    <scope>NUCLEOTIDE SEQUENCE [LARGE SCALE GENOMIC DNA]</scope>
    <source>
        <strain evidence="1 2">ATCC 48635</strain>
    </source>
</reference>
<evidence type="ECO:0008006" key="3">
    <source>
        <dbReference type="Google" id="ProtNLM"/>
    </source>
</evidence>
<name>A0A1V9ZRL0_ACHHY</name>
<dbReference type="EMBL" id="JNBR01000027">
    <property type="protein sequence ID" value="OQS00658.1"/>
    <property type="molecule type" value="Genomic_DNA"/>
</dbReference>
<keyword evidence="2" id="KW-1185">Reference proteome</keyword>
<evidence type="ECO:0000313" key="1">
    <source>
        <dbReference type="EMBL" id="OQS00658.1"/>
    </source>
</evidence>
<dbReference type="AlphaFoldDB" id="A0A1V9ZRL0"/>
<comment type="caution">
    <text evidence="1">The sequence shown here is derived from an EMBL/GenBank/DDBJ whole genome shotgun (WGS) entry which is preliminary data.</text>
</comment>